<feature type="chain" id="PRO_5020300529" evidence="2">
    <location>
        <begin position="22"/>
        <end position="103"/>
    </location>
</feature>
<dbReference type="SMART" id="SM00894">
    <property type="entry name" value="Excalibur"/>
    <property type="match status" value="1"/>
</dbReference>
<proteinExistence type="predicted"/>
<organism evidence="4 5">
    <name type="scientific">Oharaeibacter diazotrophicus</name>
    <dbReference type="NCBI Taxonomy" id="1920512"/>
    <lineage>
        <taxon>Bacteria</taxon>
        <taxon>Pseudomonadati</taxon>
        <taxon>Pseudomonadota</taxon>
        <taxon>Alphaproteobacteria</taxon>
        <taxon>Hyphomicrobiales</taxon>
        <taxon>Pleomorphomonadaceae</taxon>
        <taxon>Oharaeibacter</taxon>
    </lineage>
</organism>
<dbReference type="InterPro" id="IPR047773">
    <property type="entry name" value="YHYH_dom_bact"/>
</dbReference>
<feature type="domain" description="Excalibur calcium-binding" evidence="3">
    <location>
        <begin position="67"/>
        <end position="103"/>
    </location>
</feature>
<name>A0A4R6RCX6_9HYPH</name>
<dbReference type="EMBL" id="SNXY01000008">
    <property type="protein sequence ID" value="TDP83934.1"/>
    <property type="molecule type" value="Genomic_DNA"/>
</dbReference>
<dbReference type="Proteomes" id="UP000294547">
    <property type="component" value="Unassembled WGS sequence"/>
</dbReference>
<keyword evidence="2" id="KW-0732">Signal</keyword>
<feature type="compositionally biased region" description="Basic and acidic residues" evidence="1">
    <location>
        <begin position="92"/>
        <end position="103"/>
    </location>
</feature>
<keyword evidence="5" id="KW-1185">Reference proteome</keyword>
<dbReference type="InterPro" id="IPR008613">
    <property type="entry name" value="Excalibur_Ca-bd_domain"/>
</dbReference>
<protein>
    <submittedName>
        <fullName evidence="4">Excalibur calcium-binding domain-containing protein</fullName>
    </submittedName>
</protein>
<evidence type="ECO:0000259" key="3">
    <source>
        <dbReference type="SMART" id="SM00894"/>
    </source>
</evidence>
<evidence type="ECO:0000313" key="4">
    <source>
        <dbReference type="EMBL" id="TDP83934.1"/>
    </source>
</evidence>
<dbReference type="AlphaFoldDB" id="A0A4R6RCX6"/>
<gene>
    <name evidence="4" type="ORF">EDD54_2535</name>
</gene>
<reference evidence="4 5" key="1">
    <citation type="submission" date="2019-03" db="EMBL/GenBank/DDBJ databases">
        <title>Genomic Encyclopedia of Type Strains, Phase IV (KMG-IV): sequencing the most valuable type-strain genomes for metagenomic binning, comparative biology and taxonomic classification.</title>
        <authorList>
            <person name="Goeker M."/>
        </authorList>
    </citation>
    <scope>NUCLEOTIDE SEQUENCE [LARGE SCALE GENOMIC DNA]</scope>
    <source>
        <strain evidence="4 5">DSM 102969</strain>
    </source>
</reference>
<sequence>MRTPILTLALVAVICPVAASAHPGGLNAQGCHNDRKRGGYHCHRTQAAPEPSSRLLDLVGGGEGAVSFPSCKAARAAGYSRMRIGQPGYSPKLDRDGDGIACE</sequence>
<evidence type="ECO:0000256" key="1">
    <source>
        <dbReference type="SAM" id="MobiDB-lite"/>
    </source>
</evidence>
<feature type="signal peptide" evidence="2">
    <location>
        <begin position="1"/>
        <end position="21"/>
    </location>
</feature>
<evidence type="ECO:0000256" key="2">
    <source>
        <dbReference type="SAM" id="SignalP"/>
    </source>
</evidence>
<dbReference type="RefSeq" id="WP_126539669.1">
    <property type="nucleotide sequence ID" value="NZ_BSPM01000002.1"/>
</dbReference>
<dbReference type="Pfam" id="PF05901">
    <property type="entry name" value="Excalibur"/>
    <property type="match status" value="1"/>
</dbReference>
<feature type="region of interest" description="Disordered" evidence="1">
    <location>
        <begin position="84"/>
        <end position="103"/>
    </location>
</feature>
<dbReference type="OrthoDB" id="5366081at2"/>
<evidence type="ECO:0000313" key="5">
    <source>
        <dbReference type="Proteomes" id="UP000294547"/>
    </source>
</evidence>
<dbReference type="NCBIfam" id="NF033223">
    <property type="entry name" value="YHYH_alt"/>
    <property type="match status" value="1"/>
</dbReference>
<comment type="caution">
    <text evidence="4">The sequence shown here is derived from an EMBL/GenBank/DDBJ whole genome shotgun (WGS) entry which is preliminary data.</text>
</comment>
<accession>A0A4R6RCX6</accession>